<proteinExistence type="predicted"/>
<sequence>MRDDLSHSHISLSTRAFLPRRTHWGDIVTPAQFIAAHFAEIAPTSPIVATPKRLADYEAQMAYWIQRIGDLGLETAAEYMTYCPECGSTGLILIGDREDRCRECGRPEETV</sequence>
<organism evidence="1">
    <name type="scientific">marine sediment metagenome</name>
    <dbReference type="NCBI Taxonomy" id="412755"/>
    <lineage>
        <taxon>unclassified sequences</taxon>
        <taxon>metagenomes</taxon>
        <taxon>ecological metagenomes</taxon>
    </lineage>
</organism>
<name>X0TL69_9ZZZZ</name>
<dbReference type="AlphaFoldDB" id="X0TL69"/>
<gene>
    <name evidence="1" type="ORF">S01H1_29929</name>
</gene>
<evidence type="ECO:0000313" key="1">
    <source>
        <dbReference type="EMBL" id="GAF93959.1"/>
    </source>
</evidence>
<dbReference type="EMBL" id="BARS01018393">
    <property type="protein sequence ID" value="GAF93959.1"/>
    <property type="molecule type" value="Genomic_DNA"/>
</dbReference>
<reference evidence="1" key="1">
    <citation type="journal article" date="2014" name="Front. Microbiol.">
        <title>High frequency of phylogenetically diverse reductive dehalogenase-homologous genes in deep subseafloor sedimentary metagenomes.</title>
        <authorList>
            <person name="Kawai M."/>
            <person name="Futagami T."/>
            <person name="Toyoda A."/>
            <person name="Takaki Y."/>
            <person name="Nishi S."/>
            <person name="Hori S."/>
            <person name="Arai W."/>
            <person name="Tsubouchi T."/>
            <person name="Morono Y."/>
            <person name="Uchiyama I."/>
            <person name="Ito T."/>
            <person name="Fujiyama A."/>
            <person name="Inagaki F."/>
            <person name="Takami H."/>
        </authorList>
    </citation>
    <scope>NUCLEOTIDE SEQUENCE</scope>
    <source>
        <strain evidence="1">Expedition CK06-06</strain>
    </source>
</reference>
<comment type="caution">
    <text evidence="1">The sequence shown here is derived from an EMBL/GenBank/DDBJ whole genome shotgun (WGS) entry which is preliminary data.</text>
</comment>
<accession>X0TL69</accession>
<protein>
    <submittedName>
        <fullName evidence="1">Uncharacterized protein</fullName>
    </submittedName>
</protein>